<dbReference type="Gene3D" id="3.20.20.100">
    <property type="entry name" value="NADP-dependent oxidoreductase domain"/>
    <property type="match status" value="1"/>
</dbReference>
<accession>A0A0M0L520</accession>
<evidence type="ECO:0000313" key="5">
    <source>
        <dbReference type="EMBL" id="KOO46175.1"/>
    </source>
</evidence>
<dbReference type="OrthoDB" id="9773828at2"/>
<evidence type="ECO:0000256" key="1">
    <source>
        <dbReference type="ARBA" id="ARBA00022857"/>
    </source>
</evidence>
<dbReference type="InterPro" id="IPR020471">
    <property type="entry name" value="AKR"/>
</dbReference>
<dbReference type="PRINTS" id="PR00069">
    <property type="entry name" value="ALDKETRDTASE"/>
</dbReference>
<keyword evidence="2" id="KW-0560">Oxidoreductase</keyword>
<dbReference type="InterPro" id="IPR050523">
    <property type="entry name" value="AKR_Detox_Biosynth"/>
</dbReference>
<reference evidence="6" key="1">
    <citation type="submission" date="2015-08" db="EMBL/GenBank/DDBJ databases">
        <title>Fjat-14210 dsm16467.</title>
        <authorList>
            <person name="Liu B."/>
            <person name="Wang J."/>
            <person name="Zhu Y."/>
            <person name="Liu G."/>
            <person name="Chen Q."/>
            <person name="Chen Z."/>
            <person name="Lan J."/>
            <person name="Che J."/>
            <person name="Ge C."/>
            <person name="Shi H."/>
            <person name="Pan Z."/>
            <person name="Liu X."/>
        </authorList>
    </citation>
    <scope>NUCLEOTIDE SEQUENCE [LARGE SCALE GENOMIC DNA]</scope>
    <source>
        <strain evidence="6">DSM 16467</strain>
    </source>
</reference>
<evidence type="ECO:0000259" key="4">
    <source>
        <dbReference type="Pfam" id="PF00248"/>
    </source>
</evidence>
<dbReference type="Proteomes" id="UP000037558">
    <property type="component" value="Unassembled WGS sequence"/>
</dbReference>
<dbReference type="InterPro" id="IPR023210">
    <property type="entry name" value="NADP_OxRdtase_dom"/>
</dbReference>
<dbReference type="GO" id="GO:0016491">
    <property type="term" value="F:oxidoreductase activity"/>
    <property type="evidence" value="ECO:0007669"/>
    <property type="project" value="UniProtKB-KW"/>
</dbReference>
<keyword evidence="1" id="KW-0521">NADP</keyword>
<proteinExistence type="inferred from homology"/>
<dbReference type="InterPro" id="IPR036812">
    <property type="entry name" value="NAD(P)_OxRdtase_dom_sf"/>
</dbReference>
<sequence length="300" mass="34107">MERVQLKEDLQFSRIIHGLWRLADWKQSDQETLALLEQCLELGITTFDNADIYGDYSCEELFGKALALKPELREKMELVTKCDIKLLSDQRPEHGIKHYDTSKKHIIWSAENSLKKLGVDNIDVLLIHRPDPLMDPAEVAEAFRQLKQEGKVKHFGVSNFLPSQFDMLSSYLDEPLVTNQIEISVTHLEEFHNGSIDKCLEKRIAPMAWSPLAGGRIFSGDDEKSTRVRQTLEKIAGEVGAASIDQVMYAWLLRHPANIMPIVGSGKIERVKSAVEALNINLTREQWFDIWTSSLGHEVA</sequence>
<gene>
    <name evidence="5" type="ORF">AMD01_09930</name>
</gene>
<dbReference type="CDD" id="cd19092">
    <property type="entry name" value="AKR_BsYcsN_EcYdhF-like"/>
    <property type="match status" value="1"/>
</dbReference>
<dbReference type="EMBL" id="LILC01000013">
    <property type="protein sequence ID" value="KOO46175.1"/>
    <property type="molecule type" value="Genomic_DNA"/>
</dbReference>
<dbReference type="Pfam" id="PF00248">
    <property type="entry name" value="Aldo_ket_red"/>
    <property type="match status" value="1"/>
</dbReference>
<dbReference type="PANTHER" id="PTHR43364:SF1">
    <property type="entry name" value="OXIDOREDUCTASE YDHF"/>
    <property type="match status" value="1"/>
</dbReference>
<comment type="caution">
    <text evidence="5">The sequence shown here is derived from an EMBL/GenBank/DDBJ whole genome shotgun (WGS) entry which is preliminary data.</text>
</comment>
<dbReference type="RefSeq" id="WP_053401244.1">
    <property type="nucleotide sequence ID" value="NZ_LILC01000013.1"/>
</dbReference>
<evidence type="ECO:0000256" key="3">
    <source>
        <dbReference type="ARBA" id="ARBA00038157"/>
    </source>
</evidence>
<dbReference type="PATRIC" id="fig|284581.3.peg.2065"/>
<dbReference type="PANTHER" id="PTHR43364">
    <property type="entry name" value="NADH-SPECIFIC METHYLGLYOXAL REDUCTASE-RELATED"/>
    <property type="match status" value="1"/>
</dbReference>
<protein>
    <submittedName>
        <fullName evidence="5">Oxidoreductase</fullName>
    </submittedName>
</protein>
<dbReference type="SUPFAM" id="SSF51430">
    <property type="entry name" value="NAD(P)-linked oxidoreductase"/>
    <property type="match status" value="1"/>
</dbReference>
<feature type="domain" description="NADP-dependent oxidoreductase" evidence="4">
    <location>
        <begin position="14"/>
        <end position="288"/>
    </location>
</feature>
<dbReference type="AlphaFoldDB" id="A0A0M0L520"/>
<comment type="similarity">
    <text evidence="3">Belongs to the aldo/keto reductase family. Aldo/keto reductase 2 subfamily.</text>
</comment>
<organism evidence="5 6">
    <name type="scientific">Priestia koreensis</name>
    <dbReference type="NCBI Taxonomy" id="284581"/>
    <lineage>
        <taxon>Bacteria</taxon>
        <taxon>Bacillati</taxon>
        <taxon>Bacillota</taxon>
        <taxon>Bacilli</taxon>
        <taxon>Bacillales</taxon>
        <taxon>Bacillaceae</taxon>
        <taxon>Priestia</taxon>
    </lineage>
</organism>
<evidence type="ECO:0000313" key="6">
    <source>
        <dbReference type="Proteomes" id="UP000037558"/>
    </source>
</evidence>
<evidence type="ECO:0000256" key="2">
    <source>
        <dbReference type="ARBA" id="ARBA00023002"/>
    </source>
</evidence>
<dbReference type="FunFam" id="3.20.20.100:FF:000008">
    <property type="entry name" value="Aldo/keto reductase family oxidoreductase"/>
    <property type="match status" value="1"/>
</dbReference>
<name>A0A0M0L520_9BACI</name>
<keyword evidence="6" id="KW-1185">Reference proteome</keyword>
<dbReference type="STRING" id="284581.AMD01_09930"/>
<dbReference type="GO" id="GO:0005829">
    <property type="term" value="C:cytosol"/>
    <property type="evidence" value="ECO:0007669"/>
    <property type="project" value="TreeGrafter"/>
</dbReference>